<evidence type="ECO:0000313" key="10">
    <source>
        <dbReference type="EMBL" id="KAL0481183.1"/>
    </source>
</evidence>
<reference evidence="10 11" key="1">
    <citation type="submission" date="2024-03" db="EMBL/GenBank/DDBJ databases">
        <title>The Acrasis kona genome and developmental transcriptomes reveal deep origins of eukaryotic multicellular pathways.</title>
        <authorList>
            <person name="Sheikh S."/>
            <person name="Fu C.-J."/>
            <person name="Brown M.W."/>
            <person name="Baldauf S.L."/>
        </authorList>
    </citation>
    <scope>NUCLEOTIDE SEQUENCE [LARGE SCALE GENOMIC DNA]</scope>
    <source>
        <strain evidence="10 11">ATCC MYA-3509</strain>
    </source>
</reference>
<evidence type="ECO:0000256" key="1">
    <source>
        <dbReference type="ARBA" id="ARBA00004371"/>
    </source>
</evidence>
<sequence>MRHSPLVLVLMLLAVTYCVSVPVISMHGIFSSHKDFDKVDAILNNGRKIFFPLKVFENTNSLIFPLSYQLDRIRIEIEAIKQANNFTEFDLLCHSQGALLCRAYVMSTAHTCRNLISLSGPQLGYFGATSILEKVPFFKNFTRYEAHRFFYTTLAQSFFSMSNFWVDPFHKEDYFKYNTFMPLYLSKNEVFKSNFLRLKKAVFLGSSADEVIEPYQSSTFGYWDWNPAYDQYKLIPFHEQEVFVNDNFGLKTMSLDGRLVIKEVEEVTHKGWMYNETAFTTYVLPFLD</sequence>
<evidence type="ECO:0000256" key="2">
    <source>
        <dbReference type="ARBA" id="ARBA00022729"/>
    </source>
</evidence>
<keyword evidence="3" id="KW-0378">Hydrolase</keyword>
<dbReference type="PANTHER" id="PTHR11247">
    <property type="entry name" value="PALMITOYL-PROTEIN THIOESTERASE/DOLICHYLDIPHOSPHATASE 1"/>
    <property type="match status" value="1"/>
</dbReference>
<feature type="signal peptide" evidence="9">
    <location>
        <begin position="1"/>
        <end position="20"/>
    </location>
</feature>
<evidence type="ECO:0000256" key="7">
    <source>
        <dbReference type="ARBA" id="ARBA00093223"/>
    </source>
</evidence>
<comment type="caution">
    <text evidence="10">The sequence shown here is derived from an EMBL/GenBank/DDBJ whole genome shotgun (WGS) entry which is preliminary data.</text>
</comment>
<evidence type="ECO:0000256" key="4">
    <source>
        <dbReference type="ARBA" id="ARBA00023180"/>
    </source>
</evidence>
<evidence type="ECO:0000256" key="5">
    <source>
        <dbReference type="ARBA" id="ARBA00023228"/>
    </source>
</evidence>
<dbReference type="Proteomes" id="UP001431209">
    <property type="component" value="Unassembled WGS sequence"/>
</dbReference>
<protein>
    <recommendedName>
        <fullName evidence="6">palmitoyl-CoA hydrolase</fullName>
        <ecNumber evidence="6">3.1.2.2</ecNumber>
    </recommendedName>
</protein>
<dbReference type="Pfam" id="PF02089">
    <property type="entry name" value="Palm_thioest"/>
    <property type="match status" value="1"/>
</dbReference>
<proteinExistence type="predicted"/>
<dbReference type="GO" id="GO:0005764">
    <property type="term" value="C:lysosome"/>
    <property type="evidence" value="ECO:0007669"/>
    <property type="project" value="UniProtKB-SubCell"/>
</dbReference>
<dbReference type="InterPro" id="IPR029058">
    <property type="entry name" value="AB_hydrolase_fold"/>
</dbReference>
<gene>
    <name evidence="10" type="ORF">AKO1_012624</name>
</gene>
<name>A0AAW2YW43_9EUKA</name>
<comment type="subcellular location">
    <subcellularLocation>
        <location evidence="1">Lysosome</location>
    </subcellularLocation>
</comment>
<dbReference type="Gene3D" id="3.40.50.1820">
    <property type="entry name" value="alpha/beta hydrolase"/>
    <property type="match status" value="1"/>
</dbReference>
<dbReference type="AlphaFoldDB" id="A0AAW2YW43"/>
<dbReference type="EMBL" id="JAOPGA020000734">
    <property type="protein sequence ID" value="KAL0481183.1"/>
    <property type="molecule type" value="Genomic_DNA"/>
</dbReference>
<evidence type="ECO:0000256" key="6">
    <source>
        <dbReference type="ARBA" id="ARBA00038848"/>
    </source>
</evidence>
<comment type="catalytic activity">
    <reaction evidence="7">
        <text>S-hexadecanoyl-N-acetylcysteamine + H2O = N-acetylcysteamine + hexadecanoate + H(+)</text>
        <dbReference type="Rhea" id="RHEA:84099"/>
        <dbReference type="ChEBI" id="CHEBI:7896"/>
        <dbReference type="ChEBI" id="CHEBI:15377"/>
        <dbReference type="ChEBI" id="CHEBI:15378"/>
        <dbReference type="ChEBI" id="CHEBI:74410"/>
        <dbReference type="ChEBI" id="CHEBI:233601"/>
    </reaction>
</comment>
<evidence type="ECO:0000256" key="8">
    <source>
        <dbReference type="ARBA" id="ARBA00093353"/>
    </source>
</evidence>
<dbReference type="GO" id="GO:0016790">
    <property type="term" value="F:thiolester hydrolase activity"/>
    <property type="evidence" value="ECO:0007669"/>
    <property type="project" value="TreeGrafter"/>
</dbReference>
<dbReference type="PANTHER" id="PTHR11247:SF27">
    <property type="entry name" value="LYSOSOMAL THIOESTERASE PPT2"/>
    <property type="match status" value="1"/>
</dbReference>
<keyword evidence="4" id="KW-0325">Glycoprotein</keyword>
<keyword evidence="11" id="KW-1185">Reference proteome</keyword>
<evidence type="ECO:0000256" key="9">
    <source>
        <dbReference type="SAM" id="SignalP"/>
    </source>
</evidence>
<feature type="chain" id="PRO_5043811475" description="palmitoyl-CoA hydrolase" evidence="9">
    <location>
        <begin position="21"/>
        <end position="288"/>
    </location>
</feature>
<evidence type="ECO:0000313" key="11">
    <source>
        <dbReference type="Proteomes" id="UP001431209"/>
    </source>
</evidence>
<dbReference type="EC" id="3.1.2.2" evidence="6"/>
<keyword evidence="2 9" id="KW-0732">Signal</keyword>
<accession>A0AAW2YW43</accession>
<comment type="function">
    <text evidence="8">Catalyzes the cleavage of thioester bonds from S-palmitoyl-CoA or S-palmitoyl-N-acetylcysteamine (unbranched structures) but does not have activity against palmitoylcysteine or palmitoylated proteins, branched structures or bulky head groups. Conversely, hydrolyzes both long and short chain fatty acyl-CoA substrate.</text>
</comment>
<keyword evidence="5" id="KW-0458">Lysosome</keyword>
<evidence type="ECO:0000256" key="3">
    <source>
        <dbReference type="ARBA" id="ARBA00022801"/>
    </source>
</evidence>
<dbReference type="SUPFAM" id="SSF53474">
    <property type="entry name" value="alpha/beta-Hydrolases"/>
    <property type="match status" value="1"/>
</dbReference>
<organism evidence="10 11">
    <name type="scientific">Acrasis kona</name>
    <dbReference type="NCBI Taxonomy" id="1008807"/>
    <lineage>
        <taxon>Eukaryota</taxon>
        <taxon>Discoba</taxon>
        <taxon>Heterolobosea</taxon>
        <taxon>Tetramitia</taxon>
        <taxon>Eutetramitia</taxon>
        <taxon>Acrasidae</taxon>
        <taxon>Acrasis</taxon>
    </lineage>
</organism>